<feature type="compositionally biased region" description="Basic residues" evidence="2">
    <location>
        <begin position="720"/>
        <end position="736"/>
    </location>
</feature>
<feature type="compositionally biased region" description="Gly residues" evidence="2">
    <location>
        <begin position="76"/>
        <end position="89"/>
    </location>
</feature>
<dbReference type="VEuPathDB" id="FungiDB:BTJ68_07539"/>
<comment type="caution">
    <text evidence="4">The sequence shown here is derived from an EMBL/GenBank/DDBJ whole genome shotgun (WGS) entry which is preliminary data.</text>
</comment>
<proteinExistence type="inferred from homology"/>
<dbReference type="Proteomes" id="UP000270230">
    <property type="component" value="Unassembled WGS sequence"/>
</dbReference>
<feature type="domain" description="Kri1-like C-terminal" evidence="3">
    <location>
        <begin position="549"/>
        <end position="643"/>
    </location>
</feature>
<dbReference type="InterPro" id="IPR018034">
    <property type="entry name" value="Kri1"/>
</dbReference>
<dbReference type="Pfam" id="PF12936">
    <property type="entry name" value="Kri1_C"/>
    <property type="match status" value="1"/>
</dbReference>
<dbReference type="PANTHER" id="PTHR14490:SF5">
    <property type="entry name" value="PROTEIN KRI1 HOMOLOG"/>
    <property type="match status" value="1"/>
</dbReference>
<name>A0A3M7B0D4_HORWE</name>
<feature type="compositionally biased region" description="Basic and acidic residues" evidence="2">
    <location>
        <begin position="467"/>
        <end position="488"/>
    </location>
</feature>
<dbReference type="Pfam" id="PF05178">
    <property type="entry name" value="Kri1"/>
    <property type="match status" value="1"/>
</dbReference>
<feature type="region of interest" description="Disordered" evidence="2">
    <location>
        <begin position="418"/>
        <end position="587"/>
    </location>
</feature>
<accession>A0A3M7B0D4</accession>
<evidence type="ECO:0000256" key="2">
    <source>
        <dbReference type="SAM" id="MobiDB-lite"/>
    </source>
</evidence>
<feature type="compositionally biased region" description="Polar residues" evidence="2">
    <location>
        <begin position="563"/>
        <end position="577"/>
    </location>
</feature>
<dbReference type="GO" id="GO:0005730">
    <property type="term" value="C:nucleolus"/>
    <property type="evidence" value="ECO:0007669"/>
    <property type="project" value="TreeGrafter"/>
</dbReference>
<dbReference type="InterPro" id="IPR024626">
    <property type="entry name" value="Kri1-like_C"/>
</dbReference>
<feature type="compositionally biased region" description="Acidic residues" evidence="2">
    <location>
        <begin position="440"/>
        <end position="456"/>
    </location>
</feature>
<comment type="similarity">
    <text evidence="1">Belongs to the KRI1 family.</text>
</comment>
<sequence length="736" mass="82409">MAGNTSTSRPAKRAKLLSDNEASSSEDEGGRKAGVALPSQSDEAQNGFKINAEYAKRFEHNKKREERHRLEEKFGSGKGKGQNGTGKGGGSDEEDEEDSEDQESEDDDAELATEQLDAEIMDTLQAIRRKDPRVYDNSVKFYREFDPEQEGAKKEKKERPMYLQDYHRANLLAGAAEDEAGAETEQPPRTFAQEQEDMRKELVGGMHAAAKDEQNEDAGAAGDDDEEDEDDFLVAKSKPQHDSLPATTTASSSTDAPKQPKQNKRKRLTDADIATAEKDPETYLSNFMAARAWLPSDGARWQAFDSDDSDDDRRADEFEEAYNMRFEDPSKSNEKLASFARDVGKYGVRREEKSGRAKARERERERKEAEKREREEEKARLRKLKIEEAEEKVNRIRDAAGLRGKDVDLDQWKDIIEGDFDDAQWDQEMQRRFGDQYYAQDEEGADGSDVEMEDVEGGGGKKKAKKPKWDDDIDIHDLVPDFKDKDENPNISLSDDELDGNAEGGAPLPADEEEDDDEESTSKKKKKTKKDRQQEKAETKRAARKQRAQIEEMVDASLPLQHPSLSTNNKNTPQPSTMGFRYRETSPTSFGLSARDILFADDKQLNDFAGLKKFHSFREEEKKARDRKKFSKKARLRQWRRETFGDVEEPRGGFERVLGQDGAGGVGGAGAGGGGKGGRSGKNGKAGKGSLREDAEMVKAEQEGGKGEEGEGNVREGERRKKRRSGKGKKGKSGEV</sequence>
<evidence type="ECO:0000256" key="1">
    <source>
        <dbReference type="ARBA" id="ARBA00007473"/>
    </source>
</evidence>
<feature type="compositionally biased region" description="Acidic residues" evidence="2">
    <location>
        <begin position="222"/>
        <end position="232"/>
    </location>
</feature>
<feature type="compositionally biased region" description="Basic and acidic residues" evidence="2">
    <location>
        <begin position="342"/>
        <end position="384"/>
    </location>
</feature>
<feature type="compositionally biased region" description="Basic and acidic residues" evidence="2">
    <location>
        <begin position="54"/>
        <end position="75"/>
    </location>
</feature>
<feature type="compositionally biased region" description="Low complexity" evidence="2">
    <location>
        <begin position="246"/>
        <end position="256"/>
    </location>
</feature>
<feature type="region of interest" description="Disordered" evidence="2">
    <location>
        <begin position="646"/>
        <end position="736"/>
    </location>
</feature>
<feature type="region of interest" description="Disordered" evidence="2">
    <location>
        <begin position="326"/>
        <end position="384"/>
    </location>
</feature>
<feature type="compositionally biased region" description="Gly residues" evidence="2">
    <location>
        <begin position="661"/>
        <end position="687"/>
    </location>
</feature>
<reference evidence="4 5" key="1">
    <citation type="journal article" date="2018" name="BMC Genomics">
        <title>Genomic evidence for intraspecific hybridization in a clonal and extremely halotolerant yeast.</title>
        <authorList>
            <person name="Gostincar C."/>
            <person name="Stajich J.E."/>
            <person name="Zupancic J."/>
            <person name="Zalar P."/>
            <person name="Gunde-Cimerman N."/>
        </authorList>
    </citation>
    <scope>NUCLEOTIDE SEQUENCE [LARGE SCALE GENOMIC DNA]</scope>
    <source>
        <strain evidence="4 5">EXF-151</strain>
    </source>
</reference>
<feature type="compositionally biased region" description="Acidic residues" evidence="2">
    <location>
        <begin position="91"/>
        <end position="116"/>
    </location>
</feature>
<organism evidence="4 5">
    <name type="scientific">Hortaea werneckii</name>
    <name type="common">Black yeast</name>
    <name type="synonym">Cladosporium werneckii</name>
    <dbReference type="NCBI Taxonomy" id="91943"/>
    <lineage>
        <taxon>Eukaryota</taxon>
        <taxon>Fungi</taxon>
        <taxon>Dikarya</taxon>
        <taxon>Ascomycota</taxon>
        <taxon>Pezizomycotina</taxon>
        <taxon>Dothideomycetes</taxon>
        <taxon>Dothideomycetidae</taxon>
        <taxon>Mycosphaerellales</taxon>
        <taxon>Teratosphaeriaceae</taxon>
        <taxon>Hortaea</taxon>
    </lineage>
</organism>
<dbReference type="PANTHER" id="PTHR14490">
    <property type="entry name" value="ZINC FINGER, ZZ TYPE"/>
    <property type="match status" value="1"/>
</dbReference>
<dbReference type="GO" id="GO:0030686">
    <property type="term" value="C:90S preribosome"/>
    <property type="evidence" value="ECO:0007669"/>
    <property type="project" value="TreeGrafter"/>
</dbReference>
<protein>
    <recommendedName>
        <fullName evidence="3">Kri1-like C-terminal domain-containing protein</fullName>
    </recommendedName>
</protein>
<feature type="region of interest" description="Disordered" evidence="2">
    <location>
        <begin position="1"/>
        <end position="116"/>
    </location>
</feature>
<feature type="compositionally biased region" description="Basic and acidic residues" evidence="2">
    <location>
        <begin position="690"/>
        <end position="719"/>
    </location>
</feature>
<evidence type="ECO:0000313" key="5">
    <source>
        <dbReference type="Proteomes" id="UP000270230"/>
    </source>
</evidence>
<feature type="compositionally biased region" description="Basic and acidic residues" evidence="2">
    <location>
        <begin position="531"/>
        <end position="541"/>
    </location>
</feature>
<feature type="compositionally biased region" description="Acidic residues" evidence="2">
    <location>
        <begin position="510"/>
        <end position="519"/>
    </location>
</feature>
<evidence type="ECO:0000313" key="4">
    <source>
        <dbReference type="EMBL" id="RMY33117.1"/>
    </source>
</evidence>
<dbReference type="OrthoDB" id="10252032at2759"/>
<feature type="region of interest" description="Disordered" evidence="2">
    <location>
        <begin position="172"/>
        <end position="282"/>
    </location>
</feature>
<dbReference type="GO" id="GO:0000447">
    <property type="term" value="P:endonucleolytic cleavage in ITS1 to separate SSU-rRNA from 5.8S rRNA and LSU-rRNA from tricistronic rRNA transcript (SSU-rRNA, 5.8S rRNA, LSU-rRNA)"/>
    <property type="evidence" value="ECO:0007669"/>
    <property type="project" value="TreeGrafter"/>
</dbReference>
<evidence type="ECO:0000259" key="3">
    <source>
        <dbReference type="Pfam" id="PF12936"/>
    </source>
</evidence>
<dbReference type="AlphaFoldDB" id="A0A3M7B0D4"/>
<gene>
    <name evidence="4" type="ORF">D0865_14547</name>
</gene>
<dbReference type="EMBL" id="QWIN01002114">
    <property type="protein sequence ID" value="RMY33117.1"/>
    <property type="molecule type" value="Genomic_DNA"/>
</dbReference>